<evidence type="ECO:0000313" key="1">
    <source>
        <dbReference type="EMBL" id="NYD40041.1"/>
    </source>
</evidence>
<dbReference type="EMBL" id="JACCBG010000001">
    <property type="protein sequence ID" value="NYD40041.1"/>
    <property type="molecule type" value="Genomic_DNA"/>
</dbReference>
<evidence type="ECO:0000313" key="2">
    <source>
        <dbReference type="Proteomes" id="UP000535511"/>
    </source>
</evidence>
<protein>
    <submittedName>
        <fullName evidence="1">Uncharacterized protein</fullName>
    </submittedName>
</protein>
<proteinExistence type="predicted"/>
<dbReference type="AlphaFoldDB" id="A0A7Y9J9D2"/>
<name>A0A7Y9J9D2_9ACTN</name>
<reference evidence="1 2" key="1">
    <citation type="submission" date="2020-07" db="EMBL/GenBank/DDBJ databases">
        <title>Sequencing the genomes of 1000 actinobacteria strains.</title>
        <authorList>
            <person name="Klenk H.-P."/>
        </authorList>
    </citation>
    <scope>NUCLEOTIDE SEQUENCE [LARGE SCALE GENOMIC DNA]</scope>
    <source>
        <strain evidence="1 2">DSM 21350</strain>
    </source>
</reference>
<dbReference type="RefSeq" id="WP_179661979.1">
    <property type="nucleotide sequence ID" value="NZ_JACCBG010000001.1"/>
</dbReference>
<sequence length="144" mass="15481">MDAGQTILLEGLLRAQDRDNEVVGYAQIQRHAEHVIDWASRLTNPVLMPVGDAAQRLLGAVSLMAQGSIDIPVWTDRLDGRDVLLVGTVVASLIEFEAAAINARRRGATHIHGCAIEVAGHTSSSMLDSFTLLGQSSLRARRSA</sequence>
<gene>
    <name evidence="1" type="ORF">BJZ21_000124</name>
</gene>
<comment type="caution">
    <text evidence="1">The sequence shown here is derived from an EMBL/GenBank/DDBJ whole genome shotgun (WGS) entry which is preliminary data.</text>
</comment>
<accession>A0A7Y9J9D2</accession>
<organism evidence="1 2">
    <name type="scientific">Nocardioides panaciterrulae</name>
    <dbReference type="NCBI Taxonomy" id="661492"/>
    <lineage>
        <taxon>Bacteria</taxon>
        <taxon>Bacillati</taxon>
        <taxon>Actinomycetota</taxon>
        <taxon>Actinomycetes</taxon>
        <taxon>Propionibacteriales</taxon>
        <taxon>Nocardioidaceae</taxon>
        <taxon>Nocardioides</taxon>
    </lineage>
</organism>
<keyword evidence="2" id="KW-1185">Reference proteome</keyword>
<dbReference type="Proteomes" id="UP000535511">
    <property type="component" value="Unassembled WGS sequence"/>
</dbReference>